<evidence type="ECO:0000313" key="2">
    <source>
        <dbReference type="Proteomes" id="UP000435649"/>
    </source>
</evidence>
<dbReference type="Gene3D" id="3.40.50.300">
    <property type="entry name" value="P-loop containing nucleotide triphosphate hydrolases"/>
    <property type="match status" value="1"/>
</dbReference>
<dbReference type="Proteomes" id="UP000435649">
    <property type="component" value="Unassembled WGS sequence"/>
</dbReference>
<reference evidence="1 2" key="1">
    <citation type="submission" date="2019-08" db="EMBL/GenBank/DDBJ databases">
        <title>In-depth cultivation of the pig gut microbiome towards novel bacterial diversity and tailored functional studies.</title>
        <authorList>
            <person name="Wylensek D."/>
            <person name="Hitch T.C.A."/>
            <person name="Clavel T."/>
        </authorList>
    </citation>
    <scope>NUCLEOTIDE SEQUENCE [LARGE SCALE GENOMIC DNA]</scope>
    <source>
        <strain evidence="1 2">BBE-744-WT-12</strain>
    </source>
</reference>
<dbReference type="InterPro" id="IPR027417">
    <property type="entry name" value="P-loop_NTPase"/>
</dbReference>
<dbReference type="PANTHER" id="PTHR39206:SF1">
    <property type="entry name" value="SLL8004 PROTEIN"/>
    <property type="match status" value="1"/>
</dbReference>
<evidence type="ECO:0000313" key="1">
    <source>
        <dbReference type="EMBL" id="MST97393.1"/>
    </source>
</evidence>
<sequence>MTPRLRMLAGPNGSGKSTLAAQLSSDYAVNLYRFLNADLLFAEVEQSHRTACPFSIDNAELVQFVARSTYPREYKRPFESGEIYIDGEDYLHFSANGINSYSVAIVADFFKEQYLKHRISFSFETVFSHPAKIDVLRRAQAAGFKTYMYFVATENPVINVNRIKERVALGGHDVPEEKTRSRYLRCMEQVRYALPYLNRAYFFDNSTEQSIYLAEYESEVGFSLHSELLPSWFRRFVLGE</sequence>
<dbReference type="AlphaFoldDB" id="A0A844G2K9"/>
<dbReference type="SUPFAM" id="SSF52540">
    <property type="entry name" value="P-loop containing nucleoside triphosphate hydrolases"/>
    <property type="match status" value="1"/>
</dbReference>
<accession>A0A844G2K9</accession>
<keyword evidence="2" id="KW-1185">Reference proteome</keyword>
<dbReference type="EMBL" id="VUNS01000009">
    <property type="protein sequence ID" value="MST97393.1"/>
    <property type="molecule type" value="Genomic_DNA"/>
</dbReference>
<proteinExistence type="predicted"/>
<comment type="caution">
    <text evidence="1">The sequence shown here is derived from an EMBL/GenBank/DDBJ whole genome shotgun (WGS) entry which is preliminary data.</text>
</comment>
<organism evidence="1 2">
    <name type="scientific">Victivallis lenta</name>
    <dbReference type="NCBI Taxonomy" id="2606640"/>
    <lineage>
        <taxon>Bacteria</taxon>
        <taxon>Pseudomonadati</taxon>
        <taxon>Lentisphaerota</taxon>
        <taxon>Lentisphaeria</taxon>
        <taxon>Victivallales</taxon>
        <taxon>Victivallaceae</taxon>
        <taxon>Victivallis</taxon>
    </lineage>
</organism>
<name>A0A844G2K9_9BACT</name>
<dbReference type="RefSeq" id="WP_154418308.1">
    <property type="nucleotide sequence ID" value="NZ_VUNS01000009.1"/>
</dbReference>
<evidence type="ECO:0008006" key="3">
    <source>
        <dbReference type="Google" id="ProtNLM"/>
    </source>
</evidence>
<gene>
    <name evidence="1" type="ORF">FYJ85_10105</name>
</gene>
<protein>
    <recommendedName>
        <fullName evidence="3">UDP-N-acetylglucosamine kinase</fullName>
    </recommendedName>
</protein>
<dbReference type="PANTHER" id="PTHR39206">
    <property type="entry name" value="SLL8004 PROTEIN"/>
    <property type="match status" value="1"/>
</dbReference>